<dbReference type="Gene3D" id="3.30.110.20">
    <property type="entry name" value="Alba-like domain"/>
    <property type="match status" value="1"/>
</dbReference>
<dbReference type="InterPro" id="IPR051958">
    <property type="entry name" value="Alba-like_NAB"/>
</dbReference>
<dbReference type="SUPFAM" id="SSF82704">
    <property type="entry name" value="AlbA-like"/>
    <property type="match status" value="1"/>
</dbReference>
<evidence type="ECO:0000256" key="1">
    <source>
        <dbReference type="ARBA" id="ARBA00004123"/>
    </source>
</evidence>
<keyword evidence="3" id="KW-0539">Nucleus</keyword>
<evidence type="ECO:0000256" key="3">
    <source>
        <dbReference type="ARBA" id="ARBA00023242"/>
    </source>
</evidence>
<reference evidence="6" key="1">
    <citation type="submission" date="2017-07" db="EMBL/GenBank/DDBJ databases">
        <title>Taro Niue Genome Assembly and Annotation.</title>
        <authorList>
            <person name="Atibalentja N."/>
            <person name="Keating K."/>
            <person name="Fields C.J."/>
        </authorList>
    </citation>
    <scope>NUCLEOTIDE SEQUENCE</scope>
    <source>
        <strain evidence="6">Niue_2</strain>
        <tissue evidence="6">Leaf</tissue>
    </source>
</reference>
<evidence type="ECO:0000313" key="7">
    <source>
        <dbReference type="Proteomes" id="UP000652761"/>
    </source>
</evidence>
<evidence type="ECO:0000256" key="2">
    <source>
        <dbReference type="ARBA" id="ARBA00008018"/>
    </source>
</evidence>
<dbReference type="Proteomes" id="UP000652761">
    <property type="component" value="Unassembled WGS sequence"/>
</dbReference>
<comment type="similarity">
    <text evidence="2">Belongs to the histone-like Alba family.</text>
</comment>
<dbReference type="FunFam" id="3.30.110.20:FF:000003">
    <property type="entry name" value="DNA/RNA-binding protein Alba 1"/>
    <property type="match status" value="1"/>
</dbReference>
<feature type="transmembrane region" description="Helical" evidence="4">
    <location>
        <begin position="312"/>
        <end position="330"/>
    </location>
</feature>
<dbReference type="Pfam" id="PF01918">
    <property type="entry name" value="Alba"/>
    <property type="match status" value="1"/>
</dbReference>
<dbReference type="PANTHER" id="PTHR13516">
    <property type="entry name" value="RIBONUCLEASE P SUBUNIT P25"/>
    <property type="match status" value="1"/>
</dbReference>
<dbReference type="EMBL" id="NMUH01000075">
    <property type="protein sequence ID" value="MQL70679.1"/>
    <property type="molecule type" value="Genomic_DNA"/>
</dbReference>
<gene>
    <name evidence="6" type="ORF">Taro_002991</name>
</gene>
<sequence>MNHLSVFFSNLHPLLPFGKMDRYQRVEKPREETPINDNEIRITAQGRMRSYISYATSLLQEKGANEIVFKAMGRAINKTVMIVELIKRRIVGLHQNTAIGSTDITDTWEPLEEGLLPLETTRHVSLITITLSKEVLDTSSVGYQLPLPSDLVKPLADFDDEGVKPQKVHLMGTSEAVVVEAGEGAEVSYGNIASDYVDGGWNNMDRGYSRGGWGRGRGRGFRGRGRGGYGGRGNYQQEDGDNYEAPAPIQFRVVLLPLLYILLELPAIAIGLLSTAVVVEEAKTVEGAEILEQMDQQEVVAEHNLSCYMGKACCLMSFLQWVYCLLFHLGVLFNHIGYYLTVVCINHLAIVFSVAFSSRALLGCSP</sequence>
<keyword evidence="4" id="KW-0472">Membrane</keyword>
<dbReference type="InterPro" id="IPR002775">
    <property type="entry name" value="DNA/RNA-bd_Alba-like"/>
</dbReference>
<dbReference type="InterPro" id="IPR036882">
    <property type="entry name" value="Alba-like_dom_sf"/>
</dbReference>
<keyword evidence="4" id="KW-1133">Transmembrane helix</keyword>
<dbReference type="OrthoDB" id="424402at2759"/>
<dbReference type="GO" id="GO:0003723">
    <property type="term" value="F:RNA binding"/>
    <property type="evidence" value="ECO:0007669"/>
    <property type="project" value="TreeGrafter"/>
</dbReference>
<evidence type="ECO:0000259" key="5">
    <source>
        <dbReference type="Pfam" id="PF01918"/>
    </source>
</evidence>
<evidence type="ECO:0000256" key="4">
    <source>
        <dbReference type="SAM" id="Phobius"/>
    </source>
</evidence>
<evidence type="ECO:0000313" key="6">
    <source>
        <dbReference type="EMBL" id="MQL70679.1"/>
    </source>
</evidence>
<keyword evidence="7" id="KW-1185">Reference proteome</keyword>
<comment type="subcellular location">
    <subcellularLocation>
        <location evidence="1">Nucleus</location>
    </subcellularLocation>
</comment>
<feature type="domain" description="DNA/RNA-binding protein Alba-like" evidence="5">
    <location>
        <begin position="38"/>
        <end position="102"/>
    </location>
</feature>
<feature type="transmembrane region" description="Helical" evidence="4">
    <location>
        <begin position="336"/>
        <end position="356"/>
    </location>
</feature>
<accession>A0A843TQH0</accession>
<keyword evidence="4" id="KW-0812">Transmembrane</keyword>
<feature type="transmembrane region" description="Helical" evidence="4">
    <location>
        <begin position="258"/>
        <end position="279"/>
    </location>
</feature>
<dbReference type="PANTHER" id="PTHR13516:SF14">
    <property type="entry name" value="ALBA DNA_RNA-BINDING PROTEIN"/>
    <property type="match status" value="1"/>
</dbReference>
<dbReference type="GO" id="GO:0005634">
    <property type="term" value="C:nucleus"/>
    <property type="evidence" value="ECO:0007669"/>
    <property type="project" value="UniProtKB-SubCell"/>
</dbReference>
<name>A0A843TQH0_COLES</name>
<protein>
    <recommendedName>
        <fullName evidence="5">DNA/RNA-binding protein Alba-like domain-containing protein</fullName>
    </recommendedName>
</protein>
<organism evidence="6 7">
    <name type="scientific">Colocasia esculenta</name>
    <name type="common">Wild taro</name>
    <name type="synonym">Arum esculentum</name>
    <dbReference type="NCBI Taxonomy" id="4460"/>
    <lineage>
        <taxon>Eukaryota</taxon>
        <taxon>Viridiplantae</taxon>
        <taxon>Streptophyta</taxon>
        <taxon>Embryophyta</taxon>
        <taxon>Tracheophyta</taxon>
        <taxon>Spermatophyta</taxon>
        <taxon>Magnoliopsida</taxon>
        <taxon>Liliopsida</taxon>
        <taxon>Araceae</taxon>
        <taxon>Aroideae</taxon>
        <taxon>Colocasieae</taxon>
        <taxon>Colocasia</taxon>
    </lineage>
</organism>
<dbReference type="AlphaFoldDB" id="A0A843TQH0"/>
<proteinExistence type="inferred from homology"/>
<comment type="caution">
    <text evidence="6">The sequence shown here is derived from an EMBL/GenBank/DDBJ whole genome shotgun (WGS) entry which is preliminary data.</text>
</comment>